<dbReference type="AlphaFoldDB" id="A0A8C6Y9E3"/>
<reference evidence="4" key="2">
    <citation type="submission" date="2025-09" db="UniProtKB">
        <authorList>
            <consortium name="Ensembl"/>
        </authorList>
    </citation>
    <scope>IDENTIFICATION</scope>
</reference>
<dbReference type="Pfam" id="PF00354">
    <property type="entry name" value="Pentaxin"/>
    <property type="match status" value="2"/>
</dbReference>
<sequence>SVSLVWCFFANRPWKAVLRTLFKSVDGKAFVFCKLSANSYVLRKPNVDQGLRRLTLRLRFFTDLTRSFSLFSAASRDHDNEVLLLRNPKGFEMRVGGECAPFMMPNPSGRSAIRWVAVLVAKERVSQGLWGQDRSDGCFDVKQSFVGEIAEVSLWDKVLTAKGVNKTQLPGASKPLLDWTSLKFQIQGDIVTEPL</sequence>
<keyword evidence="2" id="KW-0106">Calcium</keyword>
<feature type="domain" description="Pentraxin (PTX)" evidence="3">
    <location>
        <begin position="22"/>
        <end position="195"/>
    </location>
</feature>
<reference evidence="4" key="1">
    <citation type="submission" date="2025-08" db="UniProtKB">
        <authorList>
            <consortium name="Ensembl"/>
        </authorList>
    </citation>
    <scope>IDENTIFICATION</scope>
</reference>
<evidence type="ECO:0000313" key="4">
    <source>
        <dbReference type="Ensembl" id="ENSNNAP00000024414.1"/>
    </source>
</evidence>
<protein>
    <recommendedName>
        <fullName evidence="3">Pentraxin (PTX) domain-containing protein</fullName>
    </recommendedName>
</protein>
<organism evidence="4 5">
    <name type="scientific">Naja naja</name>
    <name type="common">Indian cobra</name>
    <dbReference type="NCBI Taxonomy" id="35670"/>
    <lineage>
        <taxon>Eukaryota</taxon>
        <taxon>Metazoa</taxon>
        <taxon>Chordata</taxon>
        <taxon>Craniata</taxon>
        <taxon>Vertebrata</taxon>
        <taxon>Euteleostomi</taxon>
        <taxon>Lepidosauria</taxon>
        <taxon>Squamata</taxon>
        <taxon>Bifurcata</taxon>
        <taxon>Unidentata</taxon>
        <taxon>Episquamata</taxon>
        <taxon>Toxicofera</taxon>
        <taxon>Serpentes</taxon>
        <taxon>Colubroidea</taxon>
        <taxon>Elapidae</taxon>
        <taxon>Elapinae</taxon>
        <taxon>Naja</taxon>
    </lineage>
</organism>
<accession>A0A8C6Y9E3</accession>
<evidence type="ECO:0000256" key="2">
    <source>
        <dbReference type="ARBA" id="ARBA00022837"/>
    </source>
</evidence>
<dbReference type="PANTHER" id="PTHR45869:SF8">
    <property type="entry name" value="LAMG-LIKE JELLYROLL FOLD DOMAIN-CONTAINING PROTEIN"/>
    <property type="match status" value="1"/>
</dbReference>
<dbReference type="GO" id="GO:0046872">
    <property type="term" value="F:metal ion binding"/>
    <property type="evidence" value="ECO:0007669"/>
    <property type="project" value="UniProtKB-KW"/>
</dbReference>
<dbReference type="InterPro" id="IPR013320">
    <property type="entry name" value="ConA-like_dom_sf"/>
</dbReference>
<keyword evidence="1" id="KW-0479">Metal-binding</keyword>
<keyword evidence="5" id="KW-1185">Reference proteome</keyword>
<dbReference type="OrthoDB" id="547680at2759"/>
<dbReference type="Gene3D" id="2.60.120.200">
    <property type="match status" value="2"/>
</dbReference>
<dbReference type="Ensembl" id="ENSNNAT00000025592.1">
    <property type="protein sequence ID" value="ENSNNAP00000024414.1"/>
    <property type="gene ID" value="ENSNNAG00000016039.1"/>
</dbReference>
<dbReference type="PANTHER" id="PTHR45869">
    <property type="entry name" value="C-REACTIVE PROTEIN-RELATED"/>
    <property type="match status" value="1"/>
</dbReference>
<dbReference type="InterPro" id="IPR001759">
    <property type="entry name" value="PTX_dom"/>
</dbReference>
<dbReference type="OMA" id="AMWESES"/>
<name>A0A8C6Y9E3_NAJNA</name>
<dbReference type="Proteomes" id="UP000694559">
    <property type="component" value="Unplaced"/>
</dbReference>
<dbReference type="SMART" id="SM00159">
    <property type="entry name" value="PTX"/>
    <property type="match status" value="1"/>
</dbReference>
<dbReference type="SUPFAM" id="SSF49899">
    <property type="entry name" value="Concanavalin A-like lectins/glucanases"/>
    <property type="match status" value="1"/>
</dbReference>
<evidence type="ECO:0000313" key="5">
    <source>
        <dbReference type="Proteomes" id="UP000694559"/>
    </source>
</evidence>
<proteinExistence type="predicted"/>
<evidence type="ECO:0000256" key="1">
    <source>
        <dbReference type="ARBA" id="ARBA00022723"/>
    </source>
</evidence>
<evidence type="ECO:0000259" key="3">
    <source>
        <dbReference type="SMART" id="SM00159"/>
    </source>
</evidence>
<dbReference type="InterPro" id="IPR051005">
    <property type="entry name" value="Pentraxin_domain"/>
</dbReference>